<gene>
    <name evidence="4" type="ORF">H8R91_09885</name>
</gene>
<dbReference type="EMBL" id="JACOPS010000004">
    <property type="protein sequence ID" value="MBC5728820.1"/>
    <property type="molecule type" value="Genomic_DNA"/>
</dbReference>
<organism evidence="4 5">
    <name type="scientific">Ruminococcus intestinalis</name>
    <dbReference type="NCBI Taxonomy" id="2763066"/>
    <lineage>
        <taxon>Bacteria</taxon>
        <taxon>Bacillati</taxon>
        <taxon>Bacillota</taxon>
        <taxon>Clostridia</taxon>
        <taxon>Eubacteriales</taxon>
        <taxon>Oscillospiraceae</taxon>
        <taxon>Ruminococcus</taxon>
    </lineage>
</organism>
<feature type="transmembrane region" description="Helical" evidence="2">
    <location>
        <begin position="111"/>
        <end position="133"/>
    </location>
</feature>
<feature type="compositionally biased region" description="Polar residues" evidence="1">
    <location>
        <begin position="40"/>
        <end position="73"/>
    </location>
</feature>
<reference evidence="4 5" key="1">
    <citation type="submission" date="2020-08" db="EMBL/GenBank/DDBJ databases">
        <title>Genome public.</title>
        <authorList>
            <person name="Liu C."/>
            <person name="Sun Q."/>
        </authorList>
    </citation>
    <scope>NUCLEOTIDE SEQUENCE [LARGE SCALE GENOMIC DNA]</scope>
    <source>
        <strain evidence="4 5">NSJ-71</strain>
    </source>
</reference>
<dbReference type="InterPro" id="IPR025241">
    <property type="entry name" value="DUF4190"/>
</dbReference>
<proteinExistence type="predicted"/>
<evidence type="ECO:0000259" key="3">
    <source>
        <dbReference type="Pfam" id="PF13828"/>
    </source>
</evidence>
<keyword evidence="5" id="KW-1185">Reference proteome</keyword>
<accession>A0ABR7HMU6</accession>
<feature type="region of interest" description="Disordered" evidence="1">
    <location>
        <begin position="1"/>
        <end position="86"/>
    </location>
</feature>
<sequence length="178" mass="19544">MDNYNNNGYNNDSWNNPQGNGPDPQQNNYSNQGYQQPYGTDNNQGYQQPYGTDNNQGYQQQSYGANDYQQPYGSQPDYSNYNQNNYQQQYPNYNQYPVEDKSAKNNATASLVLGIIGLCCCAPCGIVGLILGINSKKANPENNGLATAGIILSIIALVIWAILLITQIVSGTFISSIS</sequence>
<keyword evidence="2" id="KW-0472">Membrane</keyword>
<feature type="transmembrane region" description="Helical" evidence="2">
    <location>
        <begin position="145"/>
        <end position="165"/>
    </location>
</feature>
<protein>
    <submittedName>
        <fullName evidence="4">DUF4190 domain-containing protein</fullName>
    </submittedName>
</protein>
<dbReference type="RefSeq" id="WP_186935905.1">
    <property type="nucleotide sequence ID" value="NZ_JACOPS010000004.1"/>
</dbReference>
<dbReference type="Pfam" id="PF13828">
    <property type="entry name" value="DUF4190"/>
    <property type="match status" value="1"/>
</dbReference>
<feature type="compositionally biased region" description="Low complexity" evidence="1">
    <location>
        <begin position="24"/>
        <end position="39"/>
    </location>
</feature>
<feature type="compositionally biased region" description="Low complexity" evidence="1">
    <location>
        <begin position="1"/>
        <end position="16"/>
    </location>
</feature>
<evidence type="ECO:0000256" key="2">
    <source>
        <dbReference type="SAM" id="Phobius"/>
    </source>
</evidence>
<feature type="domain" description="DUF4190" evidence="3">
    <location>
        <begin position="107"/>
        <end position="163"/>
    </location>
</feature>
<dbReference type="Proteomes" id="UP000636755">
    <property type="component" value="Unassembled WGS sequence"/>
</dbReference>
<keyword evidence="2" id="KW-1133">Transmembrane helix</keyword>
<name>A0ABR7HMU6_9FIRM</name>
<dbReference type="PANTHER" id="PTHR34078">
    <property type="entry name" value="EXPRESSED PROTEIN"/>
    <property type="match status" value="1"/>
</dbReference>
<evidence type="ECO:0000256" key="1">
    <source>
        <dbReference type="SAM" id="MobiDB-lite"/>
    </source>
</evidence>
<evidence type="ECO:0000313" key="4">
    <source>
        <dbReference type="EMBL" id="MBC5728820.1"/>
    </source>
</evidence>
<feature type="compositionally biased region" description="Low complexity" evidence="1">
    <location>
        <begin position="75"/>
        <end position="86"/>
    </location>
</feature>
<keyword evidence="2" id="KW-0812">Transmembrane</keyword>
<evidence type="ECO:0000313" key="5">
    <source>
        <dbReference type="Proteomes" id="UP000636755"/>
    </source>
</evidence>
<comment type="caution">
    <text evidence="4">The sequence shown here is derived from an EMBL/GenBank/DDBJ whole genome shotgun (WGS) entry which is preliminary data.</text>
</comment>
<dbReference type="PANTHER" id="PTHR34078:SF2">
    <property type="entry name" value="DUF4190 DOMAIN-CONTAINING PROTEIN"/>
    <property type="match status" value="1"/>
</dbReference>